<proteinExistence type="predicted"/>
<organism evidence="2 3">
    <name type="scientific">Araneus ventricosus</name>
    <name type="common">Orbweaver spider</name>
    <name type="synonym">Epeira ventricosa</name>
    <dbReference type="NCBI Taxonomy" id="182803"/>
    <lineage>
        <taxon>Eukaryota</taxon>
        <taxon>Metazoa</taxon>
        <taxon>Ecdysozoa</taxon>
        <taxon>Arthropoda</taxon>
        <taxon>Chelicerata</taxon>
        <taxon>Arachnida</taxon>
        <taxon>Araneae</taxon>
        <taxon>Araneomorphae</taxon>
        <taxon>Entelegynae</taxon>
        <taxon>Araneoidea</taxon>
        <taxon>Araneidae</taxon>
        <taxon>Araneus</taxon>
    </lineage>
</organism>
<reference evidence="2 3" key="1">
    <citation type="journal article" date="2019" name="Sci. Rep.">
        <title>Orb-weaving spider Araneus ventricosus genome elucidates the spidroin gene catalogue.</title>
        <authorList>
            <person name="Kono N."/>
            <person name="Nakamura H."/>
            <person name="Ohtoshi R."/>
            <person name="Moran D.A.P."/>
            <person name="Shinohara A."/>
            <person name="Yoshida Y."/>
            <person name="Fujiwara M."/>
            <person name="Mori M."/>
            <person name="Tomita M."/>
            <person name="Arakawa K."/>
        </authorList>
    </citation>
    <scope>NUCLEOTIDE SEQUENCE [LARGE SCALE GENOMIC DNA]</scope>
</reference>
<feature type="region of interest" description="Disordered" evidence="1">
    <location>
        <begin position="211"/>
        <end position="231"/>
    </location>
</feature>
<name>A0A4Y2GU89_ARAVE</name>
<evidence type="ECO:0000313" key="2">
    <source>
        <dbReference type="EMBL" id="GBM56419.1"/>
    </source>
</evidence>
<comment type="caution">
    <text evidence="2">The sequence shown here is derived from an EMBL/GenBank/DDBJ whole genome shotgun (WGS) entry which is preliminary data.</text>
</comment>
<sequence>MKRCGRLWGEVVHPCLIACDDPEKKVRDEEVRQAVKNFLPSLGTDFYQDGFLKLISGLLFNELSVRISPEQVLESAGVYVRDAHDSALVGHIPLEHGLEDGTCHSQDHPVSSVFLGGGRRPDDEGDVRKLLLLQLVDRGDDGVLVERGGRWAGVSDGKVILDVLLGREMKDIKTSLELVNRYTHIYLECTHADPGLVKAMRIAREAAEKQPAQYKDTQGPHKLQKGQGVQDSKEGCGKVAISLSIGCPLKYSRSNLSPKNSRRKAFHEPPVTSYVAPSGIVVIAFAFQLYEREFDPRLGGMWSFVTIYNEIAQVSSVKN</sequence>
<evidence type="ECO:0000313" key="3">
    <source>
        <dbReference type="Proteomes" id="UP000499080"/>
    </source>
</evidence>
<dbReference type="EMBL" id="BGPR01100506">
    <property type="protein sequence ID" value="GBM56419.1"/>
    <property type="molecule type" value="Genomic_DNA"/>
</dbReference>
<dbReference type="Proteomes" id="UP000499080">
    <property type="component" value="Unassembled WGS sequence"/>
</dbReference>
<gene>
    <name evidence="2" type="ORF">AVEN_238797_1</name>
</gene>
<keyword evidence="3" id="KW-1185">Reference proteome</keyword>
<protein>
    <submittedName>
        <fullName evidence="2">Uncharacterized protein</fullName>
    </submittedName>
</protein>
<dbReference type="AlphaFoldDB" id="A0A4Y2GU89"/>
<accession>A0A4Y2GU89</accession>
<evidence type="ECO:0000256" key="1">
    <source>
        <dbReference type="SAM" id="MobiDB-lite"/>
    </source>
</evidence>